<keyword evidence="2" id="KW-1133">Transmembrane helix</keyword>
<name>A0A6J4K5Z3_9SPHI</name>
<evidence type="ECO:0000313" key="3">
    <source>
        <dbReference type="EMBL" id="CAA9296035.1"/>
    </source>
</evidence>
<evidence type="ECO:0000256" key="2">
    <source>
        <dbReference type="SAM" id="Phobius"/>
    </source>
</evidence>
<organism evidence="3">
    <name type="scientific">uncultured Cytophagales bacterium</name>
    <dbReference type="NCBI Taxonomy" id="158755"/>
    <lineage>
        <taxon>Bacteria</taxon>
        <taxon>Pseudomonadati</taxon>
        <taxon>Bacteroidota</taxon>
        <taxon>Sphingobacteriia</taxon>
        <taxon>Sphingobacteriales</taxon>
        <taxon>environmental samples</taxon>
    </lineage>
</organism>
<protein>
    <recommendedName>
        <fullName evidence="4">DoxX family protein</fullName>
    </recommendedName>
</protein>
<evidence type="ECO:0000256" key="1">
    <source>
        <dbReference type="SAM" id="MobiDB-lite"/>
    </source>
</evidence>
<reference evidence="3" key="1">
    <citation type="submission" date="2020-02" db="EMBL/GenBank/DDBJ databases">
        <authorList>
            <person name="Meier V. D."/>
        </authorList>
    </citation>
    <scope>NUCLEOTIDE SEQUENCE</scope>
    <source>
        <strain evidence="3">AVDCRST_MAG56</strain>
    </source>
</reference>
<feature type="region of interest" description="Disordered" evidence="1">
    <location>
        <begin position="148"/>
        <end position="174"/>
    </location>
</feature>
<accession>A0A6J4K5Z3</accession>
<keyword evidence="2" id="KW-0812">Transmembrane</keyword>
<feature type="transmembrane region" description="Helical" evidence="2">
    <location>
        <begin position="92"/>
        <end position="113"/>
    </location>
</feature>
<proteinExistence type="predicted"/>
<dbReference type="AlphaFoldDB" id="A0A6J4K5Z3"/>
<evidence type="ECO:0008006" key="4">
    <source>
        <dbReference type="Google" id="ProtNLM"/>
    </source>
</evidence>
<feature type="transmembrane region" description="Helical" evidence="2">
    <location>
        <begin position="7"/>
        <end position="25"/>
    </location>
</feature>
<keyword evidence="2" id="KW-0472">Membrane</keyword>
<sequence>MKKETGIAQLFLRFALGIGFILPVLDRLGLLGMPGTGKVNWGDWEHFVTYTHSLVPYVGRSMANLLAGLATVAEVAFGICLPLGYQVKYTALGAAILTFIFGICMATTAGIAAPFNYPVFVFTGAALLLAERRTFGWSLDQALKKKPKKLQTIPKQPTFEEAPDRRSPAGFPGR</sequence>
<gene>
    <name evidence="3" type="ORF">AVDCRST_MAG56-5034</name>
</gene>
<dbReference type="EMBL" id="CADCTQ010000418">
    <property type="protein sequence ID" value="CAA9296035.1"/>
    <property type="molecule type" value="Genomic_DNA"/>
</dbReference>
<feature type="transmembrane region" description="Helical" evidence="2">
    <location>
        <begin position="65"/>
        <end position="85"/>
    </location>
</feature>